<dbReference type="RefSeq" id="WP_093758399.1">
    <property type="nucleotide sequence ID" value="NZ_CP050292.1"/>
</dbReference>
<dbReference type="SUPFAM" id="SSF47384">
    <property type="entry name" value="Homodimeric domain of signal transducing histidine kinase"/>
    <property type="match status" value="1"/>
</dbReference>
<dbReference type="Proteomes" id="UP000515291">
    <property type="component" value="Chromosome"/>
</dbReference>
<dbReference type="GO" id="GO:0000155">
    <property type="term" value="F:phosphorelay sensor kinase activity"/>
    <property type="evidence" value="ECO:0007669"/>
    <property type="project" value="InterPro"/>
</dbReference>
<organism evidence="12 13">
    <name type="scientific">Tardiphaga robiniae</name>
    <dbReference type="NCBI Taxonomy" id="943830"/>
    <lineage>
        <taxon>Bacteria</taxon>
        <taxon>Pseudomonadati</taxon>
        <taxon>Pseudomonadota</taxon>
        <taxon>Alphaproteobacteria</taxon>
        <taxon>Hyphomicrobiales</taxon>
        <taxon>Nitrobacteraceae</taxon>
        <taxon>Tardiphaga</taxon>
    </lineage>
</organism>
<evidence type="ECO:0000256" key="3">
    <source>
        <dbReference type="ARBA" id="ARBA00012438"/>
    </source>
</evidence>
<evidence type="ECO:0000256" key="7">
    <source>
        <dbReference type="ARBA" id="ARBA00022741"/>
    </source>
</evidence>
<evidence type="ECO:0000256" key="2">
    <source>
        <dbReference type="ARBA" id="ARBA00004651"/>
    </source>
</evidence>
<dbReference type="CDD" id="cd00082">
    <property type="entry name" value="HisKA"/>
    <property type="match status" value="1"/>
</dbReference>
<keyword evidence="8 12" id="KW-0418">Kinase</keyword>
<dbReference type="GO" id="GO:0005886">
    <property type="term" value="C:plasma membrane"/>
    <property type="evidence" value="ECO:0007669"/>
    <property type="project" value="UniProtKB-SubCell"/>
</dbReference>
<dbReference type="EMBL" id="CP050292">
    <property type="protein sequence ID" value="QND71352.1"/>
    <property type="molecule type" value="Genomic_DNA"/>
</dbReference>
<evidence type="ECO:0000313" key="13">
    <source>
        <dbReference type="Proteomes" id="UP000515291"/>
    </source>
</evidence>
<keyword evidence="10" id="KW-0472">Membrane</keyword>
<comment type="subcellular location">
    <subcellularLocation>
        <location evidence="2">Cell membrane</location>
        <topology evidence="2">Multi-pass membrane protein</topology>
    </subcellularLocation>
</comment>
<dbReference type="InterPro" id="IPR005467">
    <property type="entry name" value="His_kinase_dom"/>
</dbReference>
<dbReference type="Gene3D" id="3.30.565.10">
    <property type="entry name" value="Histidine kinase-like ATPase, C-terminal domain"/>
    <property type="match status" value="1"/>
</dbReference>
<reference evidence="13" key="1">
    <citation type="journal article" date="2020" name="Mol. Plant Microbe">
        <title>Rhizobial microsymbionts of the narrowly endemic Oxytropis species growing in Kamchatka are characterized by significant genetic diversity and possess a set of genes that are associated with T3SS and T6SS secretion systems and can affect the development of symbiosis.</title>
        <authorList>
            <person name="Safronova V."/>
            <person name="Guro P."/>
            <person name="Sazanova A."/>
            <person name="Kuznetsova I."/>
            <person name="Belimov A."/>
            <person name="Yakubov V."/>
            <person name="Chirak E."/>
            <person name="Afonin A."/>
            <person name="Gogolev Y."/>
            <person name="Andronov E."/>
            <person name="Tikhonovich I."/>
        </authorList>
    </citation>
    <scope>NUCLEOTIDE SEQUENCE [LARGE SCALE GENOMIC DNA]</scope>
    <source>
        <strain evidence="13">581</strain>
    </source>
</reference>
<dbReference type="InterPro" id="IPR004358">
    <property type="entry name" value="Sig_transdc_His_kin-like_C"/>
</dbReference>
<dbReference type="KEGG" id="trb:HB776_08950"/>
<dbReference type="InterPro" id="IPR003594">
    <property type="entry name" value="HATPase_dom"/>
</dbReference>
<keyword evidence="7" id="KW-0547">Nucleotide-binding</keyword>
<dbReference type="PROSITE" id="PS50109">
    <property type="entry name" value="HIS_KIN"/>
    <property type="match status" value="1"/>
</dbReference>
<protein>
    <recommendedName>
        <fullName evidence="3">histidine kinase</fullName>
        <ecNumber evidence="3">2.7.13.3</ecNumber>
    </recommendedName>
</protein>
<dbReference type="Pfam" id="PF02518">
    <property type="entry name" value="HATPase_c"/>
    <property type="match status" value="1"/>
</dbReference>
<dbReference type="PANTHER" id="PTHR44936">
    <property type="entry name" value="SENSOR PROTEIN CREC"/>
    <property type="match status" value="1"/>
</dbReference>
<sequence>MNSIRIRFSLMLVGSVLCVVILASAVMSQMILGLVEKDFRDGLTSRVAAFSNSITFRGNDAVFHLQPAPIEGKLLEAPTKLLQEAFQKSQANFDIFVKQTPDGQRWASIKMGPGWLSWPIREHAPPPEVWWGLAGWMVLITVGVIGVALTVAHQTTNQLKLLQSMAMSVGKNGVLPVLKEEGSIEIKATAQALNMMGASLKKAMDSKIRLVAAAGHDLRTPMTRMRLRAEFLNEREREEWLHDLDEMDHIADSAIQLVREETVGKGTEHVRLDELVGDVCAELTLIKMRVTIAGLDHSIVKISPLALKRALRNLIINAATHGGGAIVSLRVRDRRAVVLIDDNGPGIPEQFLASAFEPFFRVDPARRQSIPGAGLGLAIAKEIVERQGGTLGIENRQPHGLRQTLSIEIDIANVSSVAA</sequence>
<feature type="domain" description="Histidine kinase" evidence="11">
    <location>
        <begin position="213"/>
        <end position="411"/>
    </location>
</feature>
<evidence type="ECO:0000313" key="12">
    <source>
        <dbReference type="EMBL" id="QND71352.1"/>
    </source>
</evidence>
<accession>A0A7G6TX70</accession>
<keyword evidence="10" id="KW-0812">Transmembrane</keyword>
<evidence type="ECO:0000256" key="10">
    <source>
        <dbReference type="SAM" id="Phobius"/>
    </source>
</evidence>
<dbReference type="InterPro" id="IPR050980">
    <property type="entry name" value="2C_sensor_his_kinase"/>
</dbReference>
<evidence type="ECO:0000259" key="11">
    <source>
        <dbReference type="PROSITE" id="PS50109"/>
    </source>
</evidence>
<evidence type="ECO:0000256" key="9">
    <source>
        <dbReference type="ARBA" id="ARBA00022840"/>
    </source>
</evidence>
<dbReference type="EC" id="2.7.13.3" evidence="3"/>
<evidence type="ECO:0000256" key="4">
    <source>
        <dbReference type="ARBA" id="ARBA00022475"/>
    </source>
</evidence>
<dbReference type="InterPro" id="IPR036097">
    <property type="entry name" value="HisK_dim/P_sf"/>
</dbReference>
<dbReference type="SMART" id="SM00388">
    <property type="entry name" value="HisKA"/>
    <property type="match status" value="1"/>
</dbReference>
<evidence type="ECO:0000256" key="5">
    <source>
        <dbReference type="ARBA" id="ARBA00022553"/>
    </source>
</evidence>
<dbReference type="InterPro" id="IPR003661">
    <property type="entry name" value="HisK_dim/P_dom"/>
</dbReference>
<dbReference type="PANTHER" id="PTHR44936:SF10">
    <property type="entry name" value="SENSOR PROTEIN RSTB"/>
    <property type="match status" value="1"/>
</dbReference>
<evidence type="ECO:0000256" key="1">
    <source>
        <dbReference type="ARBA" id="ARBA00000085"/>
    </source>
</evidence>
<dbReference type="AlphaFoldDB" id="A0A7G6TX70"/>
<feature type="transmembrane region" description="Helical" evidence="10">
    <location>
        <begin position="129"/>
        <end position="152"/>
    </location>
</feature>
<keyword evidence="5" id="KW-0597">Phosphoprotein</keyword>
<keyword evidence="10" id="KW-1133">Transmembrane helix</keyword>
<dbReference type="GO" id="GO:0005524">
    <property type="term" value="F:ATP binding"/>
    <property type="evidence" value="ECO:0007669"/>
    <property type="project" value="UniProtKB-KW"/>
</dbReference>
<dbReference type="Pfam" id="PF00512">
    <property type="entry name" value="HisKA"/>
    <property type="match status" value="1"/>
</dbReference>
<evidence type="ECO:0000256" key="6">
    <source>
        <dbReference type="ARBA" id="ARBA00022679"/>
    </source>
</evidence>
<gene>
    <name evidence="12" type="ORF">HB776_08950</name>
</gene>
<dbReference type="InterPro" id="IPR036890">
    <property type="entry name" value="HATPase_C_sf"/>
</dbReference>
<keyword evidence="4" id="KW-1003">Cell membrane</keyword>
<dbReference type="Gene3D" id="1.10.287.130">
    <property type="match status" value="1"/>
</dbReference>
<dbReference type="SUPFAM" id="SSF55874">
    <property type="entry name" value="ATPase domain of HSP90 chaperone/DNA topoisomerase II/histidine kinase"/>
    <property type="match status" value="1"/>
</dbReference>
<dbReference type="PRINTS" id="PR00344">
    <property type="entry name" value="BCTRLSENSOR"/>
</dbReference>
<proteinExistence type="predicted"/>
<dbReference type="CDD" id="cd00075">
    <property type="entry name" value="HATPase"/>
    <property type="match status" value="1"/>
</dbReference>
<dbReference type="SMART" id="SM00387">
    <property type="entry name" value="HATPase_c"/>
    <property type="match status" value="1"/>
</dbReference>
<comment type="catalytic activity">
    <reaction evidence="1">
        <text>ATP + protein L-histidine = ADP + protein N-phospho-L-histidine.</text>
        <dbReference type="EC" id="2.7.13.3"/>
    </reaction>
</comment>
<name>A0A7G6TX70_9BRAD</name>
<keyword evidence="6" id="KW-0808">Transferase</keyword>
<evidence type="ECO:0000256" key="8">
    <source>
        <dbReference type="ARBA" id="ARBA00022777"/>
    </source>
</evidence>
<keyword evidence="9" id="KW-0067">ATP-binding</keyword>